<evidence type="ECO:0000313" key="3">
    <source>
        <dbReference type="Proteomes" id="UP000500826"/>
    </source>
</evidence>
<evidence type="ECO:0000256" key="1">
    <source>
        <dbReference type="SAM" id="SignalP"/>
    </source>
</evidence>
<evidence type="ECO:0000313" key="2">
    <source>
        <dbReference type="EMBL" id="QJW84001.1"/>
    </source>
</evidence>
<proteinExistence type="predicted"/>
<keyword evidence="3" id="KW-1185">Reference proteome</keyword>
<organism evidence="2 3">
    <name type="scientific">Ramlibacter terrae</name>
    <dbReference type="NCBI Taxonomy" id="2732511"/>
    <lineage>
        <taxon>Bacteria</taxon>
        <taxon>Pseudomonadati</taxon>
        <taxon>Pseudomonadota</taxon>
        <taxon>Betaproteobacteria</taxon>
        <taxon>Burkholderiales</taxon>
        <taxon>Comamonadaceae</taxon>
        <taxon>Ramlibacter</taxon>
    </lineage>
</organism>
<reference evidence="2 3" key="1">
    <citation type="submission" date="2020-05" db="EMBL/GenBank/DDBJ databases">
        <title>Ramlibacter rhizophilus sp. nov., isolated from rhizosphere soil of national flower Mugunghwa from South Korea.</title>
        <authorList>
            <person name="Zheng-Fei Y."/>
            <person name="Huan T."/>
        </authorList>
    </citation>
    <scope>NUCLEOTIDE SEQUENCE [LARGE SCALE GENOMIC DNA]</scope>
    <source>
        <strain evidence="2 3">H242</strain>
    </source>
</reference>
<accession>A0ABX6P4S2</accession>
<keyword evidence="1" id="KW-0732">Signal</keyword>
<dbReference type="EMBL" id="CP053418">
    <property type="protein sequence ID" value="QJW84001.1"/>
    <property type="molecule type" value="Genomic_DNA"/>
</dbReference>
<dbReference type="Proteomes" id="UP000500826">
    <property type="component" value="Chromosome"/>
</dbReference>
<gene>
    <name evidence="2" type="ORF">HK414_08835</name>
</gene>
<feature type="chain" id="PRO_5046091022" description="Lipoprotein" evidence="1">
    <location>
        <begin position="25"/>
        <end position="133"/>
    </location>
</feature>
<name>A0ABX6P4S2_9BURK</name>
<protein>
    <recommendedName>
        <fullName evidence="4">Lipoprotein</fullName>
    </recommendedName>
</protein>
<evidence type="ECO:0008006" key="4">
    <source>
        <dbReference type="Google" id="ProtNLM"/>
    </source>
</evidence>
<sequence>MAASNRRLAALFASVAVLAGGASAQSVDGFRNVTAGGPLRHGVYGRIDVPAAAAPPLIYDKPVVAAERGAAPGARPVYLYVPPGQVRKWSRHCAKWSACEQPVLFVRMDASPSRWGQWRQYREDVALQEREAH</sequence>
<feature type="signal peptide" evidence="1">
    <location>
        <begin position="1"/>
        <end position="24"/>
    </location>
</feature>